<dbReference type="Pfam" id="PF04398">
    <property type="entry name" value="DUF538"/>
    <property type="match status" value="1"/>
</dbReference>
<dbReference type="InterPro" id="IPR007493">
    <property type="entry name" value="DUF538"/>
</dbReference>
<evidence type="ECO:0000256" key="1">
    <source>
        <dbReference type="SAM" id="SignalP"/>
    </source>
</evidence>
<name>A0AAV0GT34_9ROSI</name>
<feature type="chain" id="PRO_5043784893" evidence="1">
    <location>
        <begin position="36"/>
        <end position="203"/>
    </location>
</feature>
<protein>
    <submittedName>
        <fullName evidence="2">Uncharacterized protein</fullName>
    </submittedName>
</protein>
<reference evidence="2" key="1">
    <citation type="submission" date="2022-08" db="EMBL/GenBank/DDBJ databases">
        <authorList>
            <person name="Gutierrez-Valencia J."/>
        </authorList>
    </citation>
    <scope>NUCLEOTIDE SEQUENCE</scope>
</reference>
<gene>
    <name evidence="2" type="ORF">LITE_LOCUS898</name>
</gene>
<accession>A0AAV0GT34</accession>
<sequence length="203" mass="22808">MAALRNPPTTTTTNHNNFPLLLCLFLSISTAAAAAAKAPTIYDYLNNNGLPIGLFPEGITNFSLDSATGRFQINLTQPCNVKLENQLHYDFNISGLLSPGKIQELSGMSQQELFLWFPVKGIRVDDPKTGLIHFDVGVVDKQFTFSMFEIPGQCIDGGEQPSQSSDSYWFQVRSPMKFLSFFVFPSRDLIELFCFEMLWLTKF</sequence>
<dbReference type="Proteomes" id="UP001154282">
    <property type="component" value="Unassembled WGS sequence"/>
</dbReference>
<dbReference type="FunFam" id="2.30.240.10:FF:000002">
    <property type="entry name" value="Uncharacterized protein At3g07460"/>
    <property type="match status" value="1"/>
</dbReference>
<feature type="signal peptide" evidence="1">
    <location>
        <begin position="1"/>
        <end position="35"/>
    </location>
</feature>
<comment type="caution">
    <text evidence="2">The sequence shown here is derived from an EMBL/GenBank/DDBJ whole genome shotgun (WGS) entry which is preliminary data.</text>
</comment>
<dbReference type="Gene3D" id="2.30.240.10">
    <property type="entry name" value="At5g01610-like"/>
    <property type="match status" value="1"/>
</dbReference>
<dbReference type="PANTHER" id="PTHR31676:SF115">
    <property type="entry name" value="DUF538 DOMAIN-CONTAINING PROTEIN"/>
    <property type="match status" value="1"/>
</dbReference>
<evidence type="ECO:0000313" key="2">
    <source>
        <dbReference type="EMBL" id="CAI0376191.1"/>
    </source>
</evidence>
<dbReference type="InterPro" id="IPR036758">
    <property type="entry name" value="At5g01610-like"/>
</dbReference>
<organism evidence="2 3">
    <name type="scientific">Linum tenue</name>
    <dbReference type="NCBI Taxonomy" id="586396"/>
    <lineage>
        <taxon>Eukaryota</taxon>
        <taxon>Viridiplantae</taxon>
        <taxon>Streptophyta</taxon>
        <taxon>Embryophyta</taxon>
        <taxon>Tracheophyta</taxon>
        <taxon>Spermatophyta</taxon>
        <taxon>Magnoliopsida</taxon>
        <taxon>eudicotyledons</taxon>
        <taxon>Gunneridae</taxon>
        <taxon>Pentapetalae</taxon>
        <taxon>rosids</taxon>
        <taxon>fabids</taxon>
        <taxon>Malpighiales</taxon>
        <taxon>Linaceae</taxon>
        <taxon>Linum</taxon>
    </lineage>
</organism>
<dbReference type="AlphaFoldDB" id="A0AAV0GT34"/>
<dbReference type="PANTHER" id="PTHR31676">
    <property type="entry name" value="T31J12.3 PROTEIN-RELATED"/>
    <property type="match status" value="1"/>
</dbReference>
<proteinExistence type="predicted"/>
<dbReference type="EMBL" id="CAMGYJ010000002">
    <property type="protein sequence ID" value="CAI0376191.1"/>
    <property type="molecule type" value="Genomic_DNA"/>
</dbReference>
<dbReference type="SUPFAM" id="SSF141562">
    <property type="entry name" value="At5g01610-like"/>
    <property type="match status" value="1"/>
</dbReference>
<keyword evidence="3" id="KW-1185">Reference proteome</keyword>
<keyword evidence="1" id="KW-0732">Signal</keyword>
<evidence type="ECO:0000313" key="3">
    <source>
        <dbReference type="Proteomes" id="UP001154282"/>
    </source>
</evidence>